<evidence type="ECO:0000313" key="3">
    <source>
        <dbReference type="EMBL" id="MBD8019076.1"/>
    </source>
</evidence>
<dbReference type="CDD" id="cd07820">
    <property type="entry name" value="SRPBCC_3"/>
    <property type="match status" value="1"/>
</dbReference>
<dbReference type="InterPro" id="IPR023393">
    <property type="entry name" value="START-like_dom_sf"/>
</dbReference>
<comment type="similarity">
    <text evidence="1">Belongs to the ribosome association toxin RatA family.</text>
</comment>
<evidence type="ECO:0000256" key="1">
    <source>
        <dbReference type="ARBA" id="ARBA00008918"/>
    </source>
</evidence>
<feature type="domain" description="Coenzyme Q-binding protein COQ10 START" evidence="2">
    <location>
        <begin position="10"/>
        <end position="124"/>
    </location>
</feature>
<keyword evidence="4" id="KW-1185">Reference proteome</keyword>
<dbReference type="Gene3D" id="3.30.530.20">
    <property type="match status" value="1"/>
</dbReference>
<proteinExistence type="inferred from homology"/>
<organism evidence="3 4">
    <name type="scientific">Kaistella pullorum</name>
    <dbReference type="NCBI Taxonomy" id="2763074"/>
    <lineage>
        <taxon>Bacteria</taxon>
        <taxon>Pseudomonadati</taxon>
        <taxon>Bacteroidota</taxon>
        <taxon>Flavobacteriia</taxon>
        <taxon>Flavobacteriales</taxon>
        <taxon>Weeksellaceae</taxon>
        <taxon>Chryseobacterium group</taxon>
        <taxon>Kaistella</taxon>
    </lineage>
</organism>
<dbReference type="RefSeq" id="WP_251834271.1">
    <property type="nucleotide sequence ID" value="NZ_JACSPS010000005.1"/>
</dbReference>
<dbReference type="Pfam" id="PF03364">
    <property type="entry name" value="Polyketide_cyc"/>
    <property type="match status" value="1"/>
</dbReference>
<reference evidence="3 4" key="1">
    <citation type="submission" date="2020-08" db="EMBL/GenBank/DDBJ databases">
        <title>A Genomic Blueprint of the Chicken Gut Microbiome.</title>
        <authorList>
            <person name="Gilroy R."/>
            <person name="Ravi A."/>
            <person name="Getino M."/>
            <person name="Pursley I."/>
            <person name="Horton D.L."/>
            <person name="Alikhan N.-F."/>
            <person name="Baker D."/>
            <person name="Gharbi K."/>
            <person name="Hall N."/>
            <person name="Watson M."/>
            <person name="Adriaenssens E.M."/>
            <person name="Foster-Nyarko E."/>
            <person name="Jarju S."/>
            <person name="Secka A."/>
            <person name="Antonio M."/>
            <person name="Oren A."/>
            <person name="Chaudhuri R."/>
            <person name="La Ragione R.M."/>
            <person name="Hildebrand F."/>
            <person name="Pallen M.J."/>
        </authorList>
    </citation>
    <scope>NUCLEOTIDE SEQUENCE [LARGE SCALE GENOMIC DNA]</scope>
    <source>
        <strain evidence="3 4">Sa1CVA4</strain>
    </source>
</reference>
<evidence type="ECO:0000313" key="4">
    <source>
        <dbReference type="Proteomes" id="UP000626242"/>
    </source>
</evidence>
<protein>
    <submittedName>
        <fullName evidence="3">SRPBCC family protein</fullName>
    </submittedName>
</protein>
<dbReference type="Proteomes" id="UP000626242">
    <property type="component" value="Unassembled WGS sequence"/>
</dbReference>
<dbReference type="EMBL" id="JACSPS010000005">
    <property type="protein sequence ID" value="MBD8019076.1"/>
    <property type="molecule type" value="Genomic_DNA"/>
</dbReference>
<dbReference type="InterPro" id="IPR005031">
    <property type="entry name" value="COQ10_START"/>
</dbReference>
<evidence type="ECO:0000259" key="2">
    <source>
        <dbReference type="Pfam" id="PF03364"/>
    </source>
</evidence>
<accession>A0ABR8WQS0</accession>
<name>A0ABR8WQS0_9FLAO</name>
<sequence>MTEIKLQTEISADIERCFDLARDVDAHKLSTSKTKEIAVAGRTSGLCEKGDKITWEAVHFGIKQRLSVEIVEMQRPIFFEDKMTKGAFKSMNHKHNFKEANGKTIMSDHFQYEVPFGLIGSFFDKLILRNYMIKFLKTRNQVLKSIAEKEPASNIA</sequence>
<dbReference type="SUPFAM" id="SSF55961">
    <property type="entry name" value="Bet v1-like"/>
    <property type="match status" value="1"/>
</dbReference>
<gene>
    <name evidence="3" type="ORF">H9628_11395</name>
</gene>
<comment type="caution">
    <text evidence="3">The sequence shown here is derived from an EMBL/GenBank/DDBJ whole genome shotgun (WGS) entry which is preliminary data.</text>
</comment>